<name>A0A6L6YFA0_9BURK</name>
<dbReference type="AlphaFoldDB" id="A0A6L6YFA0"/>
<keyword evidence="4" id="KW-1185">Reference proteome</keyword>
<evidence type="ECO:0000313" key="4">
    <source>
        <dbReference type="Proteomes" id="UP000472580"/>
    </source>
</evidence>
<dbReference type="OrthoDB" id="9157520at2"/>
<sequence length="284" mass="31453">MKIILALVCFIAMMLHAFFGYFLYTRGETVFEPENMIVAIEKKAPSEKDRFAIFRKKAAPAAVQSAVSEPKEQAIPTTENTVTENTAAAEPQASEETKSEQTKSSAGTETAVPTEAAPIASNHEQESEYVPLNTGWSGFLQVENAIITAMLFFLGFAVCCVKGRGPASRWVFGFNLIFWATLSGSIWFFIPEKTPLMILNIRYSFPQWYLVIGLCGLAAVLSLLLFLNAFRSPIEAAPKAVKEPKKEEPKIEPKKGFFSSSKKTEPIVPAPVEKMNDPMDKRPE</sequence>
<keyword evidence="2" id="KW-1133">Transmembrane helix</keyword>
<feature type="region of interest" description="Disordered" evidence="1">
    <location>
        <begin position="65"/>
        <end position="112"/>
    </location>
</feature>
<keyword evidence="2" id="KW-0812">Transmembrane</keyword>
<feature type="transmembrane region" description="Helical" evidence="2">
    <location>
        <begin position="170"/>
        <end position="190"/>
    </location>
</feature>
<feature type="transmembrane region" description="Helical" evidence="2">
    <location>
        <begin position="145"/>
        <end position="163"/>
    </location>
</feature>
<proteinExistence type="predicted"/>
<gene>
    <name evidence="3" type="ORF">E5987_02385</name>
</gene>
<feature type="region of interest" description="Disordered" evidence="1">
    <location>
        <begin position="238"/>
        <end position="284"/>
    </location>
</feature>
<feature type="transmembrane region" description="Helical" evidence="2">
    <location>
        <begin position="210"/>
        <end position="230"/>
    </location>
</feature>
<dbReference type="RefSeq" id="WP_160334490.1">
    <property type="nucleotide sequence ID" value="NZ_WSRP01000005.1"/>
</dbReference>
<evidence type="ECO:0000256" key="1">
    <source>
        <dbReference type="SAM" id="MobiDB-lite"/>
    </source>
</evidence>
<accession>A0A6L6YFA0</accession>
<feature type="compositionally biased region" description="Basic and acidic residues" evidence="1">
    <location>
        <begin position="274"/>
        <end position="284"/>
    </location>
</feature>
<feature type="compositionally biased region" description="Low complexity" evidence="1">
    <location>
        <begin position="77"/>
        <end position="90"/>
    </location>
</feature>
<reference evidence="3 4" key="1">
    <citation type="submission" date="2019-12" db="EMBL/GenBank/DDBJ databases">
        <title>Microbes associate with the intestines of laboratory mice.</title>
        <authorList>
            <person name="Navarre W."/>
            <person name="Wong E."/>
        </authorList>
    </citation>
    <scope>NUCLEOTIDE SEQUENCE [LARGE SCALE GENOMIC DNA]</scope>
    <source>
        <strain evidence="3 4">NM82_D38</strain>
    </source>
</reference>
<organism evidence="3 4">
    <name type="scientific">Parasutterella muris</name>
    <dbReference type="NCBI Taxonomy" id="2565572"/>
    <lineage>
        <taxon>Bacteria</taxon>
        <taxon>Pseudomonadati</taxon>
        <taxon>Pseudomonadota</taxon>
        <taxon>Betaproteobacteria</taxon>
        <taxon>Burkholderiales</taxon>
        <taxon>Sutterellaceae</taxon>
        <taxon>Parasutterella</taxon>
    </lineage>
</organism>
<feature type="compositionally biased region" description="Basic and acidic residues" evidence="1">
    <location>
        <begin position="240"/>
        <end position="255"/>
    </location>
</feature>
<dbReference type="Proteomes" id="UP000472580">
    <property type="component" value="Unassembled WGS sequence"/>
</dbReference>
<keyword evidence="2" id="KW-0472">Membrane</keyword>
<protein>
    <submittedName>
        <fullName evidence="3">Uncharacterized protein</fullName>
    </submittedName>
</protein>
<comment type="caution">
    <text evidence="3">The sequence shown here is derived from an EMBL/GenBank/DDBJ whole genome shotgun (WGS) entry which is preliminary data.</text>
</comment>
<dbReference type="EMBL" id="WSRP01000005">
    <property type="protein sequence ID" value="MVX56054.1"/>
    <property type="molecule type" value="Genomic_DNA"/>
</dbReference>
<feature type="transmembrane region" description="Helical" evidence="2">
    <location>
        <begin position="5"/>
        <end position="24"/>
    </location>
</feature>
<evidence type="ECO:0000313" key="3">
    <source>
        <dbReference type="EMBL" id="MVX56054.1"/>
    </source>
</evidence>
<evidence type="ECO:0000256" key="2">
    <source>
        <dbReference type="SAM" id="Phobius"/>
    </source>
</evidence>